<evidence type="ECO:0000313" key="2">
    <source>
        <dbReference type="Proteomes" id="UP000240493"/>
    </source>
</evidence>
<organism evidence="1 2">
    <name type="scientific">Trichoderma asperellum (strain ATCC 204424 / CBS 433.97 / NBRC 101777)</name>
    <dbReference type="NCBI Taxonomy" id="1042311"/>
    <lineage>
        <taxon>Eukaryota</taxon>
        <taxon>Fungi</taxon>
        <taxon>Dikarya</taxon>
        <taxon>Ascomycota</taxon>
        <taxon>Pezizomycotina</taxon>
        <taxon>Sordariomycetes</taxon>
        <taxon>Hypocreomycetidae</taxon>
        <taxon>Hypocreales</taxon>
        <taxon>Hypocreaceae</taxon>
        <taxon>Trichoderma</taxon>
    </lineage>
</organism>
<proteinExistence type="predicted"/>
<evidence type="ECO:0000313" key="1">
    <source>
        <dbReference type="EMBL" id="PTB39452.1"/>
    </source>
</evidence>
<reference evidence="1 2" key="1">
    <citation type="submission" date="2016-07" db="EMBL/GenBank/DDBJ databases">
        <title>Multiple horizontal gene transfer events from other fungi enriched the ability of initially mycotrophic Trichoderma (Ascomycota) to feed on dead plant biomass.</title>
        <authorList>
            <consortium name="DOE Joint Genome Institute"/>
            <person name="Aerts A."/>
            <person name="Atanasova L."/>
            <person name="Chenthamara K."/>
            <person name="Zhang J."/>
            <person name="Grujic M."/>
            <person name="Henrissat B."/>
            <person name="Kuo A."/>
            <person name="Salamov A."/>
            <person name="Lipzen A."/>
            <person name="Labutti K."/>
            <person name="Barry K."/>
            <person name="Miao Y."/>
            <person name="Rahimi M.J."/>
            <person name="Shen Q."/>
            <person name="Grigoriev I.V."/>
            <person name="Kubicek C.P."/>
            <person name="Druzhinina I.S."/>
        </authorList>
    </citation>
    <scope>NUCLEOTIDE SEQUENCE [LARGE SCALE GENOMIC DNA]</scope>
    <source>
        <strain evidence="1 2">CBS 433.97</strain>
    </source>
</reference>
<accession>A0A2T3Z3S5</accession>
<dbReference type="Proteomes" id="UP000240493">
    <property type="component" value="Unassembled WGS sequence"/>
</dbReference>
<protein>
    <submittedName>
        <fullName evidence="1">Uncharacterized protein</fullName>
    </submittedName>
</protein>
<name>A0A2T3Z3S5_TRIA4</name>
<dbReference type="AlphaFoldDB" id="A0A2T3Z3S5"/>
<gene>
    <name evidence="1" type="ORF">M441DRAFT_438250</name>
</gene>
<keyword evidence="2" id="KW-1185">Reference proteome</keyword>
<sequence>MNRKSASVIIRLSFFLFLFLFYTDCSKAFAAFLLMRWAAFRVGWGERKAIYLI</sequence>
<dbReference type="EMBL" id="KZ679264">
    <property type="protein sequence ID" value="PTB39452.1"/>
    <property type="molecule type" value="Genomic_DNA"/>
</dbReference>